<dbReference type="PANTHER" id="PTHR38107:SF3">
    <property type="entry name" value="LYSOZYME RRRD-RELATED"/>
    <property type="match status" value="1"/>
</dbReference>
<dbReference type="GO" id="GO:0003796">
    <property type="term" value="F:lysozyme activity"/>
    <property type="evidence" value="ECO:0007669"/>
    <property type="project" value="UniProtKB-EC"/>
</dbReference>
<comment type="caution">
    <text evidence="5">The sequence shown here is derived from an EMBL/GenBank/DDBJ whole genome shotgun (WGS) entry which is preliminary data.</text>
</comment>
<name>A0AA42BHG8_9GAMM</name>
<dbReference type="Proteomes" id="UP001165292">
    <property type="component" value="Unassembled WGS sequence"/>
</dbReference>
<accession>A0AA42BHG8</accession>
<proteinExistence type="inferred from homology"/>
<protein>
    <recommendedName>
        <fullName evidence="4">Lysozyme</fullName>
        <ecNumber evidence="4">3.2.1.17</ecNumber>
    </recommendedName>
</protein>
<dbReference type="PANTHER" id="PTHR38107">
    <property type="match status" value="1"/>
</dbReference>
<evidence type="ECO:0000313" key="5">
    <source>
        <dbReference type="EMBL" id="MCO7546193.1"/>
    </source>
</evidence>
<dbReference type="AlphaFoldDB" id="A0AA42BHG8"/>
<dbReference type="SUPFAM" id="SSF53955">
    <property type="entry name" value="Lysozyme-like"/>
    <property type="match status" value="1"/>
</dbReference>
<dbReference type="InterPro" id="IPR051018">
    <property type="entry name" value="Bacteriophage_GH24"/>
</dbReference>
<dbReference type="EC" id="3.2.1.17" evidence="4"/>
<dbReference type="InterPro" id="IPR023347">
    <property type="entry name" value="Lysozyme_dom_sf"/>
</dbReference>
<dbReference type="GO" id="GO:0042742">
    <property type="term" value="P:defense response to bacterium"/>
    <property type="evidence" value="ECO:0007669"/>
    <property type="project" value="UniProtKB-KW"/>
</dbReference>
<organism evidence="5 6">
    <name type="scientific">Stutzerimonas nitrititolerans</name>
    <dbReference type="NCBI Taxonomy" id="2482751"/>
    <lineage>
        <taxon>Bacteria</taxon>
        <taxon>Pseudomonadati</taxon>
        <taxon>Pseudomonadota</taxon>
        <taxon>Gammaproteobacteria</taxon>
        <taxon>Pseudomonadales</taxon>
        <taxon>Pseudomonadaceae</taxon>
        <taxon>Stutzerimonas</taxon>
    </lineage>
</organism>
<keyword evidence="4" id="KW-0326">Glycosidase</keyword>
<evidence type="ECO:0000256" key="4">
    <source>
        <dbReference type="RuleBase" id="RU003788"/>
    </source>
</evidence>
<dbReference type="CDD" id="cd00737">
    <property type="entry name" value="lyz_endolysin_autolysin"/>
    <property type="match status" value="1"/>
</dbReference>
<dbReference type="GO" id="GO:0031640">
    <property type="term" value="P:killing of cells of another organism"/>
    <property type="evidence" value="ECO:0007669"/>
    <property type="project" value="UniProtKB-KW"/>
</dbReference>
<evidence type="ECO:0000313" key="6">
    <source>
        <dbReference type="Proteomes" id="UP001165292"/>
    </source>
</evidence>
<reference evidence="5" key="1">
    <citation type="submission" date="2022-06" db="EMBL/GenBank/DDBJ databases">
        <title>Detection of beta-lactamases in bacteria of animal origin.</title>
        <authorList>
            <person name="Mlynarcik P."/>
            <person name="Zdarska V."/>
            <person name="Chudobova H."/>
            <person name="Prochazkova P."/>
            <person name="Hricova K."/>
            <person name="Mezerova K."/>
            <person name="Bardon J."/>
            <person name="Dolejska M."/>
            <person name="Sukkar I."/>
            <person name="Kolar M."/>
        </authorList>
    </citation>
    <scope>NUCLEOTIDE SEQUENCE</scope>
    <source>
        <strain evidence="5">S 300-3</strain>
    </source>
</reference>
<keyword evidence="3" id="KW-1035">Host cytoplasm</keyword>
<gene>
    <name evidence="5" type="ORF">NJF43_15650</name>
</gene>
<dbReference type="EMBL" id="JAMYBS010000020">
    <property type="protein sequence ID" value="MCO7546193.1"/>
    <property type="molecule type" value="Genomic_DNA"/>
</dbReference>
<dbReference type="InterPro" id="IPR002196">
    <property type="entry name" value="Glyco_hydro_24"/>
</dbReference>
<dbReference type="GO" id="GO:0016998">
    <property type="term" value="P:cell wall macromolecule catabolic process"/>
    <property type="evidence" value="ECO:0007669"/>
    <property type="project" value="InterPro"/>
</dbReference>
<comment type="catalytic activity">
    <reaction evidence="4">
        <text>Hydrolysis of (1-&gt;4)-beta-linkages between N-acetylmuramic acid and N-acetyl-D-glucosamine residues in a peptidoglycan and between N-acetyl-D-glucosamine residues in chitodextrins.</text>
        <dbReference type="EC" id="3.2.1.17"/>
    </reaction>
</comment>
<dbReference type="InterPro" id="IPR033907">
    <property type="entry name" value="Endolysin_autolysin"/>
</dbReference>
<dbReference type="Gene3D" id="1.10.530.40">
    <property type="match status" value="1"/>
</dbReference>
<evidence type="ECO:0000256" key="2">
    <source>
        <dbReference type="ARBA" id="ARBA00022638"/>
    </source>
</evidence>
<evidence type="ECO:0000256" key="3">
    <source>
        <dbReference type="ARBA" id="ARBA00023200"/>
    </source>
</evidence>
<sequence length="101" mass="11129">MSITSGRAEELLRADLERFEAAIGRLVTARLCQHQLDALVSLTYNIGEGALRDSTLLRKLNAGDYAGAALQFDRWIHAGGKIMPGLVKRRAAERAMFEDAQ</sequence>
<dbReference type="InterPro" id="IPR023346">
    <property type="entry name" value="Lysozyme-like_dom_sf"/>
</dbReference>
<dbReference type="GO" id="GO:0009253">
    <property type="term" value="P:peptidoglycan catabolic process"/>
    <property type="evidence" value="ECO:0007669"/>
    <property type="project" value="InterPro"/>
</dbReference>
<keyword evidence="4" id="KW-0378">Hydrolase</keyword>
<keyword evidence="2 4" id="KW-0081">Bacteriolytic enzyme</keyword>
<comment type="similarity">
    <text evidence="4">Belongs to the glycosyl hydrolase 24 family.</text>
</comment>
<evidence type="ECO:0000256" key="1">
    <source>
        <dbReference type="ARBA" id="ARBA00022529"/>
    </source>
</evidence>
<dbReference type="Pfam" id="PF00959">
    <property type="entry name" value="Phage_lysozyme"/>
    <property type="match status" value="1"/>
</dbReference>
<keyword evidence="1 4" id="KW-0929">Antimicrobial</keyword>